<dbReference type="Gene3D" id="3.40.50.2000">
    <property type="entry name" value="Glycogen Phosphorylase B"/>
    <property type="match status" value="2"/>
</dbReference>
<comment type="caution">
    <text evidence="2">The sequence shown here is derived from an EMBL/GenBank/DDBJ whole genome shotgun (WGS) entry which is preliminary data.</text>
</comment>
<dbReference type="Pfam" id="PF00534">
    <property type="entry name" value="Glycos_transf_1"/>
    <property type="match status" value="1"/>
</dbReference>
<accession>A0AA45WNC0</accession>
<organism evidence="2 3">
    <name type="scientific">Venenivibrio stagnispumantis</name>
    <dbReference type="NCBI Taxonomy" id="407998"/>
    <lineage>
        <taxon>Bacteria</taxon>
        <taxon>Pseudomonadati</taxon>
        <taxon>Aquificota</taxon>
        <taxon>Aquificia</taxon>
        <taxon>Aquificales</taxon>
        <taxon>Hydrogenothermaceae</taxon>
        <taxon>Venenivibrio</taxon>
    </lineage>
</organism>
<gene>
    <name evidence="2" type="ORF">SAMN06264868_11632</name>
</gene>
<dbReference type="AlphaFoldDB" id="A0AA45WNC0"/>
<dbReference type="PANTHER" id="PTHR12526">
    <property type="entry name" value="GLYCOSYLTRANSFERASE"/>
    <property type="match status" value="1"/>
</dbReference>
<dbReference type="Proteomes" id="UP001157947">
    <property type="component" value="Unassembled WGS sequence"/>
</dbReference>
<dbReference type="GO" id="GO:0016757">
    <property type="term" value="F:glycosyltransferase activity"/>
    <property type="evidence" value="ECO:0007669"/>
    <property type="project" value="InterPro"/>
</dbReference>
<keyword evidence="3" id="KW-1185">Reference proteome</keyword>
<dbReference type="InterPro" id="IPR001296">
    <property type="entry name" value="Glyco_trans_1"/>
</dbReference>
<evidence type="ECO:0000313" key="2">
    <source>
        <dbReference type="EMBL" id="SMP17728.1"/>
    </source>
</evidence>
<name>A0AA45WNC0_9AQUI</name>
<proteinExistence type="predicted"/>
<feature type="domain" description="Glycosyl transferase family 1" evidence="1">
    <location>
        <begin position="108"/>
        <end position="264"/>
    </location>
</feature>
<evidence type="ECO:0000313" key="3">
    <source>
        <dbReference type="Proteomes" id="UP001157947"/>
    </source>
</evidence>
<dbReference type="EMBL" id="FXTX01000016">
    <property type="protein sequence ID" value="SMP17728.1"/>
    <property type="molecule type" value="Genomic_DNA"/>
</dbReference>
<dbReference type="PANTHER" id="PTHR12526:SF630">
    <property type="entry name" value="GLYCOSYLTRANSFERASE"/>
    <property type="match status" value="1"/>
</dbReference>
<protein>
    <submittedName>
        <fullName evidence="2">Glycosyl transferases group 1</fullName>
    </submittedName>
</protein>
<reference evidence="2" key="1">
    <citation type="submission" date="2017-05" db="EMBL/GenBank/DDBJ databases">
        <authorList>
            <person name="Varghese N."/>
            <person name="Submissions S."/>
        </authorList>
    </citation>
    <scope>NUCLEOTIDE SEQUENCE</scope>
    <source>
        <strain evidence="2">DSM 18763</strain>
    </source>
</reference>
<dbReference type="SUPFAM" id="SSF53756">
    <property type="entry name" value="UDP-Glycosyltransferase/glycogen phosphorylase"/>
    <property type="match status" value="1"/>
</dbReference>
<evidence type="ECO:0000259" key="1">
    <source>
        <dbReference type="Pfam" id="PF00534"/>
    </source>
</evidence>
<sequence length="285" mass="33069">MLPQNITLSIVKLMIGKKLDTKYFGFVRNPTSNIVFSKFYQYPYKLMLKKLLDNLDKSIAVSTVVKEDLKKAFNLKEEKIAVVYNALCMEEIEQNMNQPLSKEEESIFKNRTILYVGRFENQKRIDLLINIFNQVVKYFPDINLVLVGDGSLKGKLIKQIENLKLSKKVHLIPFTQNPYKYMKNATLFVSTSQDEGFGRVIAESLACSTPVIAYENEFSGHKDIIINGKNGYLIPFGREDLMVKKIIEILNNPEEYLYLKQNTYDSIKRFYLDNIINQLENLFLS</sequence>
<keyword evidence="2" id="KW-0808">Transferase</keyword>